<dbReference type="InterPro" id="IPR037549">
    <property type="entry name" value="C19orf18"/>
</dbReference>
<dbReference type="AlphaFoldDB" id="A0A8C2LNG5"/>
<feature type="compositionally biased region" description="Acidic residues" evidence="1">
    <location>
        <begin position="128"/>
        <end position="137"/>
    </location>
</feature>
<feature type="chain" id="PRO_5034827665" evidence="3">
    <location>
        <begin position="25"/>
        <end position="166"/>
    </location>
</feature>
<keyword evidence="2" id="KW-0472">Membrane</keyword>
<sequence>MDKVQSSAFLFWFLLECLPHVCLPYPDNIRLTWKTANLPGSRQFDTTQAPMEQSRGLLSVTSQQSTAIPRRPGLVHVISVASISFVIALISGLTLSYVIYRLVKAEEKQQLALLYENVEIPILHEKEASEEEGQDESSEPHSENEDLGKFIGSVIRTKRRENILKK</sequence>
<keyword evidence="2" id="KW-1133">Transmembrane helix</keyword>
<keyword evidence="2" id="KW-0812">Transmembrane</keyword>
<dbReference type="Pfam" id="PF17686">
    <property type="entry name" value="DUF5534"/>
    <property type="match status" value="1"/>
</dbReference>
<feature type="transmembrane region" description="Helical" evidence="2">
    <location>
        <begin position="74"/>
        <end position="100"/>
    </location>
</feature>
<reference evidence="4" key="2">
    <citation type="submission" date="2025-09" db="UniProtKB">
        <authorList>
            <consortium name="Ensembl"/>
        </authorList>
    </citation>
    <scope>IDENTIFICATION</scope>
</reference>
<dbReference type="Ensembl" id="ENSCGRT00001006350.1">
    <property type="protein sequence ID" value="ENSCGRP00001004262.1"/>
    <property type="gene ID" value="ENSCGRG00001005367.1"/>
</dbReference>
<keyword evidence="3" id="KW-0732">Signal</keyword>
<dbReference type="PANTHER" id="PTHR38000:SF1">
    <property type="entry name" value="RIKEN CDNA 2900092C05 GENE"/>
    <property type="match status" value="1"/>
</dbReference>
<reference evidence="4" key="1">
    <citation type="submission" date="2025-08" db="UniProtKB">
        <authorList>
            <consortium name="Ensembl"/>
        </authorList>
    </citation>
    <scope>IDENTIFICATION</scope>
</reference>
<dbReference type="PANTHER" id="PTHR38000">
    <property type="entry name" value="RIKEN CDNA 2900092C05"/>
    <property type="match status" value="1"/>
</dbReference>
<organism evidence="4 5">
    <name type="scientific">Cricetulus griseus</name>
    <name type="common">Chinese hamster</name>
    <name type="synonym">Cricetulus barabensis griseus</name>
    <dbReference type="NCBI Taxonomy" id="10029"/>
    <lineage>
        <taxon>Eukaryota</taxon>
        <taxon>Metazoa</taxon>
        <taxon>Chordata</taxon>
        <taxon>Craniata</taxon>
        <taxon>Vertebrata</taxon>
        <taxon>Euteleostomi</taxon>
        <taxon>Mammalia</taxon>
        <taxon>Eutheria</taxon>
        <taxon>Euarchontoglires</taxon>
        <taxon>Glires</taxon>
        <taxon>Rodentia</taxon>
        <taxon>Myomorpha</taxon>
        <taxon>Muroidea</taxon>
        <taxon>Cricetidae</taxon>
        <taxon>Cricetinae</taxon>
        <taxon>Cricetulus</taxon>
    </lineage>
</organism>
<protein>
    <submittedName>
        <fullName evidence="4">RIKEN cDNA 2900092C05 gene</fullName>
    </submittedName>
</protein>
<evidence type="ECO:0000313" key="5">
    <source>
        <dbReference type="Proteomes" id="UP000694386"/>
    </source>
</evidence>
<evidence type="ECO:0000256" key="1">
    <source>
        <dbReference type="SAM" id="MobiDB-lite"/>
    </source>
</evidence>
<feature type="region of interest" description="Disordered" evidence="1">
    <location>
        <begin position="125"/>
        <end position="153"/>
    </location>
</feature>
<accession>A0A8C2LNG5</accession>
<evidence type="ECO:0000256" key="2">
    <source>
        <dbReference type="SAM" id="Phobius"/>
    </source>
</evidence>
<proteinExistence type="predicted"/>
<feature type="signal peptide" evidence="3">
    <location>
        <begin position="1"/>
        <end position="24"/>
    </location>
</feature>
<name>A0A8C2LNG5_CRIGR</name>
<feature type="compositionally biased region" description="Basic and acidic residues" evidence="1">
    <location>
        <begin position="138"/>
        <end position="148"/>
    </location>
</feature>
<dbReference type="Proteomes" id="UP000694386">
    <property type="component" value="Unplaced"/>
</dbReference>
<evidence type="ECO:0000256" key="3">
    <source>
        <dbReference type="SAM" id="SignalP"/>
    </source>
</evidence>
<evidence type="ECO:0000313" key="4">
    <source>
        <dbReference type="Ensembl" id="ENSCGRP00001004262.1"/>
    </source>
</evidence>